<protein>
    <recommendedName>
        <fullName evidence="1">Helix-turn-helix domain-containing protein</fullName>
    </recommendedName>
</protein>
<organism evidence="2 3">
    <name type="scientific">Candidatus Nealsonbacteria bacterium CG_4_9_14_3_um_filter_37_13</name>
    <dbReference type="NCBI Taxonomy" id="1974695"/>
    <lineage>
        <taxon>Bacteria</taxon>
        <taxon>Candidatus Nealsoniibacteriota</taxon>
    </lineage>
</organism>
<feature type="domain" description="Helix-turn-helix" evidence="1">
    <location>
        <begin position="7"/>
        <end position="57"/>
    </location>
</feature>
<dbReference type="InterPro" id="IPR010093">
    <property type="entry name" value="SinI_DNA-bd"/>
</dbReference>
<reference evidence="3" key="1">
    <citation type="submission" date="2017-09" db="EMBL/GenBank/DDBJ databases">
        <title>Depth-based differentiation of microbial function through sediment-hosted aquifers and enrichment of novel symbionts in the deep terrestrial subsurface.</title>
        <authorList>
            <person name="Probst A.J."/>
            <person name="Ladd B."/>
            <person name="Jarett J.K."/>
            <person name="Geller-Mcgrath D.E."/>
            <person name="Sieber C.M.K."/>
            <person name="Emerson J.B."/>
            <person name="Anantharaman K."/>
            <person name="Thomas B.C."/>
            <person name="Malmstrom R."/>
            <person name="Stieglmeier M."/>
            <person name="Klingl A."/>
            <person name="Woyke T."/>
            <person name="Ryan C.M."/>
            <person name="Banfield J.F."/>
        </authorList>
    </citation>
    <scope>NUCLEOTIDE SEQUENCE [LARGE SCALE GENOMIC DNA]</scope>
</reference>
<dbReference type="Proteomes" id="UP000231034">
    <property type="component" value="Unassembled WGS sequence"/>
</dbReference>
<dbReference type="SUPFAM" id="SSF46955">
    <property type="entry name" value="Putative DNA-binding domain"/>
    <property type="match status" value="1"/>
</dbReference>
<evidence type="ECO:0000259" key="1">
    <source>
        <dbReference type="Pfam" id="PF12728"/>
    </source>
</evidence>
<dbReference type="NCBIfam" id="TIGR01764">
    <property type="entry name" value="excise"/>
    <property type="match status" value="1"/>
</dbReference>
<dbReference type="Pfam" id="PF12728">
    <property type="entry name" value="HTH_17"/>
    <property type="match status" value="1"/>
</dbReference>
<dbReference type="InterPro" id="IPR009061">
    <property type="entry name" value="DNA-bd_dom_put_sf"/>
</dbReference>
<gene>
    <name evidence="2" type="ORF">CO145_01505</name>
</gene>
<accession>A0A2M7Z512</accession>
<comment type="caution">
    <text evidence="2">The sequence shown here is derived from an EMBL/GenBank/DDBJ whole genome shotgun (WGS) entry which is preliminary data.</text>
</comment>
<evidence type="ECO:0000313" key="2">
    <source>
        <dbReference type="EMBL" id="PJA84272.1"/>
    </source>
</evidence>
<evidence type="ECO:0000313" key="3">
    <source>
        <dbReference type="Proteomes" id="UP000231034"/>
    </source>
</evidence>
<dbReference type="InterPro" id="IPR041657">
    <property type="entry name" value="HTH_17"/>
</dbReference>
<dbReference type="AlphaFoldDB" id="A0A2M7Z512"/>
<name>A0A2M7Z512_9BACT</name>
<dbReference type="GO" id="GO:0003677">
    <property type="term" value="F:DNA binding"/>
    <property type="evidence" value="ECO:0007669"/>
    <property type="project" value="InterPro"/>
</dbReference>
<sequence length="60" mass="7323">MAKELKMYSPTEVAKKLRISRRTAYRLIERKQLKAIKVSWNIYRITEKDLNEFLKKHKTK</sequence>
<proteinExistence type="predicted"/>
<dbReference type="EMBL" id="PFVR01000052">
    <property type="protein sequence ID" value="PJA84272.1"/>
    <property type="molecule type" value="Genomic_DNA"/>
</dbReference>